<dbReference type="Proteomes" id="UP000664859">
    <property type="component" value="Unassembled WGS sequence"/>
</dbReference>
<sequence>MTTYQRATSVFLSAQKGTTSNSFYDSVYYQLPLPIQADEGCNVLLSVQNFSMVNSRTVISSYNNVLTLNGVSKTVIPGNYSAFELVAALQSSGVNATYNKTSLKVTLAFSVSTTVTGSMCTPLGITSGSTGTSVSTSNSVQLTGPLSVYIGTNLQGGNAAQDRGNSILVRIPNSVPTLDVLHYSDAVSNTGLLLHDTCVQALTIYLTDEFGAPFLCSVPTAAPMIQRGLPMLARGAEAVGAAASNPYLQHLGQKIGVNPKTFGSIQQGAGTIGAGLGMLPQLMFPQIKSPAAAAVSVIHSVTPITGSSFAPGNTISFDIPTTRGQWLDPAYTYVQLTITPTFTGAAGCQFNPWDFVDSLNLYSSAGAQQLESVSTGYASLFHCLRDLCSDATNVLAGDTICYNTSRSATSIANGLRTYATVASGTSITLTMPLISVLGTLSAGQTYIPLHALNSSLRLDLGLASVNQALSMFTGVTGSPTYAITSPSLNLCLVTVGDLAMQQIEQMTGGVYAFNCTTYRTHRAAQAASQLSNVITIPARADSLKHIIFAQRLAATQEVIAAYSNAERTTNNLATYAVRVGSAYLTQKPVVVAASGITTNGVGAYMEAKRIFGNTTSETYPTLLTASTYFGSGGVTPAADLSPASFLFGIDCSPFNNVSALLSGTSTLTSNVYLELVYGSAPAAAYIDAYVCFDSLFTISKQTGSMSIVF</sequence>
<gene>
    <name evidence="1" type="ORF">JKP88DRAFT_242634</name>
</gene>
<evidence type="ECO:0000313" key="2">
    <source>
        <dbReference type="Proteomes" id="UP000664859"/>
    </source>
</evidence>
<dbReference type="OrthoDB" id="10686978at2759"/>
<comment type="caution">
    <text evidence="1">The sequence shown here is derived from an EMBL/GenBank/DDBJ whole genome shotgun (WGS) entry which is preliminary data.</text>
</comment>
<evidence type="ECO:0000313" key="1">
    <source>
        <dbReference type="EMBL" id="KAG5192756.1"/>
    </source>
</evidence>
<dbReference type="AlphaFoldDB" id="A0A835ZFD2"/>
<dbReference type="EMBL" id="JAFCMP010000002">
    <property type="protein sequence ID" value="KAG5192756.1"/>
    <property type="molecule type" value="Genomic_DNA"/>
</dbReference>
<reference evidence="1" key="1">
    <citation type="submission" date="2021-02" db="EMBL/GenBank/DDBJ databases">
        <title>First Annotated Genome of the Yellow-green Alga Tribonema minus.</title>
        <authorList>
            <person name="Mahan K.M."/>
        </authorList>
    </citation>
    <scope>NUCLEOTIDE SEQUENCE</scope>
    <source>
        <strain evidence="1">UTEX B ZZ1240</strain>
    </source>
</reference>
<name>A0A835ZFD2_9STRA</name>
<organism evidence="1 2">
    <name type="scientific">Tribonema minus</name>
    <dbReference type="NCBI Taxonomy" id="303371"/>
    <lineage>
        <taxon>Eukaryota</taxon>
        <taxon>Sar</taxon>
        <taxon>Stramenopiles</taxon>
        <taxon>Ochrophyta</taxon>
        <taxon>PX clade</taxon>
        <taxon>Xanthophyceae</taxon>
        <taxon>Tribonematales</taxon>
        <taxon>Tribonemataceae</taxon>
        <taxon>Tribonema</taxon>
    </lineage>
</organism>
<keyword evidence="2" id="KW-1185">Reference proteome</keyword>
<protein>
    <submittedName>
        <fullName evidence="1">Uncharacterized protein</fullName>
    </submittedName>
</protein>
<proteinExistence type="predicted"/>
<accession>A0A835ZFD2</accession>